<sequence>MRISFKFHESAIPVMLLCLCLLLGIPLGRAQSKFSVIAFYTAKNDQAHISYVQEANNWFAAIARQYQFTYTSTKDWNNLNTAFLAQYQVVLFLDTRPDHPDQRAAFKTYMDNGGAWMGFHFAAFALTPSDFPQNWDWYHDTFLGSGSYVSNTWRPTAAILHVEDRQHPVTKNLPVTFKSAPNEWYRWSNNLRANPDIKVLLSIDPSSFPLGTGPKQHEIWHSGDYPVVWTNKKYHMLYVNMGHNDIDYEHGTNKTLSFTFANPIQNQLIIDALLWLGKGAGKQLPHSPAAQ</sequence>
<dbReference type="PANTHER" id="PTHR40469">
    <property type="entry name" value="SECRETED GLYCOSYL HYDROLASE"/>
    <property type="match status" value="1"/>
</dbReference>
<name>A0ABV2T5G8_9BACT</name>
<dbReference type="EMBL" id="JBEXAC010000001">
    <property type="protein sequence ID" value="MET6998276.1"/>
    <property type="molecule type" value="Genomic_DNA"/>
</dbReference>
<dbReference type="Proteomes" id="UP001549749">
    <property type="component" value="Unassembled WGS sequence"/>
</dbReference>
<accession>A0ABV2T5G8</accession>
<dbReference type="PANTHER" id="PTHR40469:SF2">
    <property type="entry name" value="GALACTOSE-BINDING DOMAIN-LIKE SUPERFAMILY PROTEIN"/>
    <property type="match status" value="1"/>
</dbReference>
<proteinExistence type="predicted"/>
<dbReference type="RefSeq" id="WP_354660911.1">
    <property type="nucleotide sequence ID" value="NZ_JBEXAC010000001.1"/>
</dbReference>
<dbReference type="Gene3D" id="3.40.50.880">
    <property type="match status" value="1"/>
</dbReference>
<keyword evidence="3" id="KW-1185">Reference proteome</keyword>
<dbReference type="InterPro" id="IPR029010">
    <property type="entry name" value="ThuA-like"/>
</dbReference>
<dbReference type="Pfam" id="PF06283">
    <property type="entry name" value="ThuA"/>
    <property type="match status" value="1"/>
</dbReference>
<dbReference type="InterPro" id="IPR029062">
    <property type="entry name" value="Class_I_gatase-like"/>
</dbReference>
<organism evidence="2 3">
    <name type="scientific">Chitinophaga defluvii</name>
    <dbReference type="NCBI Taxonomy" id="3163343"/>
    <lineage>
        <taxon>Bacteria</taxon>
        <taxon>Pseudomonadati</taxon>
        <taxon>Bacteroidota</taxon>
        <taxon>Chitinophagia</taxon>
        <taxon>Chitinophagales</taxon>
        <taxon>Chitinophagaceae</taxon>
        <taxon>Chitinophaga</taxon>
    </lineage>
</organism>
<reference evidence="2 3" key="1">
    <citation type="submission" date="2024-06" db="EMBL/GenBank/DDBJ databases">
        <title>Chitinophaga defluvii sp. nov., isolated from municipal sewage.</title>
        <authorList>
            <person name="Zhang L."/>
        </authorList>
    </citation>
    <scope>NUCLEOTIDE SEQUENCE [LARGE SCALE GENOMIC DNA]</scope>
    <source>
        <strain evidence="2 3">H8</strain>
    </source>
</reference>
<dbReference type="SUPFAM" id="SSF52317">
    <property type="entry name" value="Class I glutamine amidotransferase-like"/>
    <property type="match status" value="1"/>
</dbReference>
<evidence type="ECO:0000313" key="3">
    <source>
        <dbReference type="Proteomes" id="UP001549749"/>
    </source>
</evidence>
<evidence type="ECO:0000313" key="2">
    <source>
        <dbReference type="EMBL" id="MET6998276.1"/>
    </source>
</evidence>
<gene>
    <name evidence="2" type="ORF">ABR189_12895</name>
</gene>
<comment type="caution">
    <text evidence="2">The sequence shown here is derived from an EMBL/GenBank/DDBJ whole genome shotgun (WGS) entry which is preliminary data.</text>
</comment>
<feature type="domain" description="ThuA-like" evidence="1">
    <location>
        <begin position="40"/>
        <end position="251"/>
    </location>
</feature>
<evidence type="ECO:0000259" key="1">
    <source>
        <dbReference type="Pfam" id="PF06283"/>
    </source>
</evidence>
<protein>
    <submittedName>
        <fullName evidence="2">ThuA domain-containing protein</fullName>
    </submittedName>
</protein>